<dbReference type="PROSITE" id="PS51257">
    <property type="entry name" value="PROKAR_LIPOPROTEIN"/>
    <property type="match status" value="1"/>
</dbReference>
<reference evidence="1 2" key="1">
    <citation type="submission" date="2021-01" db="EMBL/GenBank/DDBJ databases">
        <title>FDA dAtabase for Regulatory Grade micrObial Sequences (FDA-ARGOS): Supporting development and validation of Infectious Disease Dx tests.</title>
        <authorList>
            <person name="Sproer C."/>
            <person name="Gronow S."/>
            <person name="Severitt S."/>
            <person name="Schroder I."/>
            <person name="Tallon L."/>
            <person name="Sadzewicz L."/>
            <person name="Zhao X."/>
            <person name="Boylan J."/>
            <person name="Ott S."/>
            <person name="Bowen H."/>
            <person name="Vavikolanu K."/>
            <person name="Mehta A."/>
            <person name="Aluvathingal J."/>
            <person name="Nadendla S."/>
            <person name="Lowell S."/>
            <person name="Myers T."/>
            <person name="Yan Y."/>
            <person name="Sichtig H."/>
        </authorList>
    </citation>
    <scope>NUCLEOTIDE SEQUENCE [LARGE SCALE GENOMIC DNA]</scope>
    <source>
        <strain evidence="1 2">FDAARGOS_1131</strain>
    </source>
</reference>
<evidence type="ECO:0000313" key="1">
    <source>
        <dbReference type="EMBL" id="QQT98701.1"/>
    </source>
</evidence>
<name>A0A9Q6Z4P9_MYROD</name>
<organism evidence="1 2">
    <name type="scientific">Myroides odoratus</name>
    <name type="common">Flavobacterium odoratum</name>
    <dbReference type="NCBI Taxonomy" id="256"/>
    <lineage>
        <taxon>Bacteria</taxon>
        <taxon>Pseudomonadati</taxon>
        <taxon>Bacteroidota</taxon>
        <taxon>Flavobacteriia</taxon>
        <taxon>Flavobacteriales</taxon>
        <taxon>Flavobacteriaceae</taxon>
        <taxon>Myroides</taxon>
    </lineage>
</organism>
<protein>
    <recommendedName>
        <fullName evidence="3">Lipoprotein</fullName>
    </recommendedName>
</protein>
<dbReference type="Proteomes" id="UP000596202">
    <property type="component" value="Chromosome"/>
</dbReference>
<sequence>MAQNSKLLFFIIFILFFSCGTINKEKYKIPDVVVLSVNNHNYEITDKNEVKEIINDLNKSRKLNDNIPIPYLFDIILEYKNKKIIFKSDGVYYDEGTTKVYPKVDLVKKYWNFEDADLMPKKNEEQRLLEK</sequence>
<evidence type="ECO:0008006" key="3">
    <source>
        <dbReference type="Google" id="ProtNLM"/>
    </source>
</evidence>
<proteinExistence type="predicted"/>
<accession>A0A9Q6Z4P9</accession>
<evidence type="ECO:0000313" key="2">
    <source>
        <dbReference type="Proteomes" id="UP000596202"/>
    </source>
</evidence>
<dbReference type="EMBL" id="CP068108">
    <property type="protein sequence ID" value="QQT98701.1"/>
    <property type="molecule type" value="Genomic_DNA"/>
</dbReference>
<gene>
    <name evidence="1" type="ORF">I6I88_10750</name>
</gene>
<dbReference type="RefSeq" id="WP_002985779.1">
    <property type="nucleotide sequence ID" value="NZ_CP068108.1"/>
</dbReference>
<dbReference type="OrthoDB" id="9978325at2"/>
<dbReference type="GeneID" id="93528138"/>
<dbReference type="AlphaFoldDB" id="A0A9Q6Z4P9"/>